<dbReference type="SUPFAM" id="SSF48452">
    <property type="entry name" value="TPR-like"/>
    <property type="match status" value="1"/>
</dbReference>
<evidence type="ECO:0000313" key="4">
    <source>
        <dbReference type="Proteomes" id="UP000663929"/>
    </source>
</evidence>
<protein>
    <submittedName>
        <fullName evidence="3">Tetratricopeptide repeat protein</fullName>
    </submittedName>
</protein>
<keyword evidence="2" id="KW-0732">Signal</keyword>
<keyword evidence="4" id="KW-1185">Reference proteome</keyword>
<dbReference type="RefSeq" id="WP_237379766.1">
    <property type="nucleotide sequence ID" value="NZ_CP071793.1"/>
</dbReference>
<dbReference type="Proteomes" id="UP000663929">
    <property type="component" value="Chromosome"/>
</dbReference>
<name>A0A8A4TUC8_SULCO</name>
<dbReference type="EMBL" id="CP071793">
    <property type="protein sequence ID" value="QTD50135.1"/>
    <property type="molecule type" value="Genomic_DNA"/>
</dbReference>
<dbReference type="SUPFAM" id="SSF49899">
    <property type="entry name" value="Concanavalin A-like lectins/glucanases"/>
    <property type="match status" value="1"/>
</dbReference>
<dbReference type="Gene3D" id="1.25.40.10">
    <property type="entry name" value="Tetratricopeptide repeat domain"/>
    <property type="match status" value="1"/>
</dbReference>
<dbReference type="InterPro" id="IPR011990">
    <property type="entry name" value="TPR-like_helical_dom_sf"/>
</dbReference>
<evidence type="ECO:0000256" key="2">
    <source>
        <dbReference type="SAM" id="SignalP"/>
    </source>
</evidence>
<gene>
    <name evidence="3" type="ORF">J3U87_31510</name>
</gene>
<dbReference type="Pfam" id="PF13385">
    <property type="entry name" value="Laminin_G_3"/>
    <property type="match status" value="1"/>
</dbReference>
<accession>A0A8A4TUC8</accession>
<dbReference type="PANTHER" id="PTHR12558:SF13">
    <property type="entry name" value="CELL DIVISION CYCLE PROTEIN 27 HOMOLOG"/>
    <property type="match status" value="1"/>
</dbReference>
<keyword evidence="1" id="KW-0175">Coiled coil</keyword>
<reference evidence="3" key="1">
    <citation type="submission" date="2021-03" db="EMBL/GenBank/DDBJ databases">
        <title>Acanthopleuribacteraceae sp. M133.</title>
        <authorList>
            <person name="Wang G."/>
        </authorList>
    </citation>
    <scope>NUCLEOTIDE SEQUENCE</scope>
    <source>
        <strain evidence="3">M133</strain>
    </source>
</reference>
<feature type="chain" id="PRO_5035295027" evidence="2">
    <location>
        <begin position="23"/>
        <end position="559"/>
    </location>
</feature>
<evidence type="ECO:0000313" key="3">
    <source>
        <dbReference type="EMBL" id="QTD50135.1"/>
    </source>
</evidence>
<organism evidence="3 4">
    <name type="scientific">Sulfidibacter corallicola</name>
    <dbReference type="NCBI Taxonomy" id="2818388"/>
    <lineage>
        <taxon>Bacteria</taxon>
        <taxon>Pseudomonadati</taxon>
        <taxon>Acidobacteriota</taxon>
        <taxon>Holophagae</taxon>
        <taxon>Acanthopleuribacterales</taxon>
        <taxon>Acanthopleuribacteraceae</taxon>
        <taxon>Sulfidibacter</taxon>
    </lineage>
</organism>
<dbReference type="Gene3D" id="2.60.120.200">
    <property type="match status" value="1"/>
</dbReference>
<feature type="coiled-coil region" evidence="1">
    <location>
        <begin position="512"/>
        <end position="539"/>
    </location>
</feature>
<evidence type="ECO:0000256" key="1">
    <source>
        <dbReference type="SAM" id="Coils"/>
    </source>
</evidence>
<dbReference type="InterPro" id="IPR013320">
    <property type="entry name" value="ConA-like_dom_sf"/>
</dbReference>
<sequence>MKISLRHAMFFCTLISGLTAFAHLDPYVHIPLDDNGQSTIIFPETTGRLPALTFEIGTGSTDSGFDVGGQHFEFHTNDAGRLLHSVNPHELDALSFGGSAYTLSVWFKTSGQFAHDRFLVSRTAPLNANLGWFLMMRDGQLVFQRRDNGESLASIDDPSDPLFVDLDDDQWHHVAVVRDLDRPDDLVMYIDGVAQVSRDFFDMNETDYLLEGELATIGESLDISVRLLKLPSRELAWSQIYRQNLTDLTDIQSKIAVDISRALALTLVPEDRFALARAATTDADAFKAYLRGHHLLDQGVDSETRDAAEVAFRQAIDLDPGFVPAYAGLSELLLYGVSQGQVGFAKVAAEAREWVDKGMAIDPSQPEILGQHAVLLWLLDQKETEARALFEQVLTLQPNYVRLRGLYAMLLTDKGETSYALQLVEDALRIDPDCAQVLAAAGYIHCMSVDWESCLRVARRLAKRVPRNPLPYFFQALGFRRAGRWDEAREAMDTALTHSDRSPSYLIYQIHFLAEDGALQEAERLLEELKAKTKGKDLDPNMLEKIRSFLDQKLSQEVE</sequence>
<feature type="signal peptide" evidence="2">
    <location>
        <begin position="1"/>
        <end position="22"/>
    </location>
</feature>
<proteinExistence type="predicted"/>
<dbReference type="PANTHER" id="PTHR12558">
    <property type="entry name" value="CELL DIVISION CYCLE 16,23,27"/>
    <property type="match status" value="1"/>
</dbReference>
<dbReference type="Pfam" id="PF14559">
    <property type="entry name" value="TPR_19"/>
    <property type="match status" value="1"/>
</dbReference>
<dbReference type="AlphaFoldDB" id="A0A8A4TUC8"/>
<dbReference type="KEGG" id="scor:J3U87_31510"/>